<organism evidence="1 2">
    <name type="scientific">Pseudoalteromonas tunicata D2</name>
    <dbReference type="NCBI Taxonomy" id="87626"/>
    <lineage>
        <taxon>Bacteria</taxon>
        <taxon>Pseudomonadati</taxon>
        <taxon>Pseudomonadota</taxon>
        <taxon>Gammaproteobacteria</taxon>
        <taxon>Alteromonadales</taxon>
        <taxon>Pseudoalteromonadaceae</taxon>
        <taxon>Pseudoalteromonas</taxon>
    </lineage>
</organism>
<comment type="caution">
    <text evidence="1">The sequence shown here is derived from an EMBL/GenBank/DDBJ whole genome shotgun (WGS) entry which is preliminary data.</text>
</comment>
<protein>
    <submittedName>
        <fullName evidence="1">Probable phage protein</fullName>
    </submittedName>
</protein>
<reference evidence="1 2" key="1">
    <citation type="submission" date="2006-02" db="EMBL/GenBank/DDBJ databases">
        <authorList>
            <person name="Moran M.A."/>
            <person name="Kjelleberg S."/>
            <person name="Egan S."/>
            <person name="Saunders N."/>
            <person name="Thomas T."/>
            <person name="Ferriera S."/>
            <person name="Johnson J."/>
            <person name="Kravitz S."/>
            <person name="Halpern A."/>
            <person name="Remington K."/>
            <person name="Beeson K."/>
            <person name="Tran B."/>
            <person name="Rogers Y.-H."/>
            <person name="Friedman R."/>
            <person name="Venter J.C."/>
        </authorList>
    </citation>
    <scope>NUCLEOTIDE SEQUENCE [LARGE SCALE GENOMIC DNA]</scope>
    <source>
        <strain evidence="1 2">D2</strain>
    </source>
</reference>
<dbReference type="OrthoDB" id="5674874at2"/>
<dbReference type="STRING" id="87626.PTD2_08189"/>
<keyword evidence="2" id="KW-1185">Reference proteome</keyword>
<proteinExistence type="predicted"/>
<sequence>MDNNIQLPTWLQEQDVSTLAALATDYWRQVETQLTWWLQQQHSETASEAILNLLAWERGINRIPGESLDMFGKRVQLAHINAIDAGSKQGLERIFKRLGFGVVVNERLPEFDWDQLQLAISEADFAEYQPFIMEIIENYGRTCRRYVLNASSNTTTVEAVGLVDFKKEVAK</sequence>
<dbReference type="Proteomes" id="UP000006201">
    <property type="component" value="Unassembled WGS sequence"/>
</dbReference>
<accession>A4C8U3</accession>
<evidence type="ECO:0000313" key="2">
    <source>
        <dbReference type="Proteomes" id="UP000006201"/>
    </source>
</evidence>
<dbReference type="AlphaFoldDB" id="A4C8U3"/>
<dbReference type="EMBL" id="AAOH01000003">
    <property type="protein sequence ID" value="EAR29008.1"/>
    <property type="molecule type" value="Genomic_DNA"/>
</dbReference>
<dbReference type="RefSeq" id="WP_009838269.1">
    <property type="nucleotide sequence ID" value="NZ_AAOH01000003.1"/>
</dbReference>
<dbReference type="eggNOG" id="ENOG50321WF">
    <property type="taxonomic scope" value="Bacteria"/>
</dbReference>
<gene>
    <name evidence="1" type="ORF">PTD2_08189</name>
</gene>
<dbReference type="HOGENOM" id="CLU_109377_0_0_6"/>
<name>A4C8U3_9GAMM</name>
<evidence type="ECO:0000313" key="1">
    <source>
        <dbReference type="EMBL" id="EAR29008.1"/>
    </source>
</evidence>